<dbReference type="OrthoDB" id="782148at2759"/>
<dbReference type="GO" id="GO:0005975">
    <property type="term" value="P:carbohydrate metabolic process"/>
    <property type="evidence" value="ECO:0007669"/>
    <property type="project" value="InterPro"/>
</dbReference>
<evidence type="ECO:0000313" key="1">
    <source>
        <dbReference type="EMBL" id="PSR84577.1"/>
    </source>
</evidence>
<name>A0A2R6P2S0_ACTCC</name>
<accession>A0A2R6P2S0</accession>
<dbReference type="GO" id="GO:0010628">
    <property type="term" value="P:positive regulation of gene expression"/>
    <property type="evidence" value="ECO:0007669"/>
    <property type="project" value="EnsemblPlants"/>
</dbReference>
<dbReference type="GO" id="GO:0030246">
    <property type="term" value="F:carbohydrate binding"/>
    <property type="evidence" value="ECO:0007669"/>
    <property type="project" value="InterPro"/>
</dbReference>
<dbReference type="OMA" id="YAYICTG"/>
<dbReference type="FunCoup" id="A0A2R6P2S0">
    <property type="interactions" value="1394"/>
</dbReference>
<dbReference type="GO" id="GO:0016020">
    <property type="term" value="C:membrane"/>
    <property type="evidence" value="ECO:0007669"/>
    <property type="project" value="EnsemblPlants"/>
</dbReference>
<dbReference type="InterPro" id="IPR014718">
    <property type="entry name" value="GH-type_carb-bd"/>
</dbReference>
<gene>
    <name evidence="1" type="ORF">CEY00_Acc32662</name>
</gene>
<dbReference type="STRING" id="1590841.A0A2R6P2S0"/>
<dbReference type="Gene3D" id="2.70.98.10">
    <property type="match status" value="1"/>
</dbReference>
<dbReference type="SUPFAM" id="SSF74650">
    <property type="entry name" value="Galactose mutarotase-like"/>
    <property type="match status" value="1"/>
</dbReference>
<evidence type="ECO:0000313" key="2">
    <source>
        <dbReference type="Proteomes" id="UP000241394"/>
    </source>
</evidence>
<dbReference type="GO" id="GO:0047938">
    <property type="term" value="F:glucose-6-phosphate 1-epimerase activity"/>
    <property type="evidence" value="ECO:0007669"/>
    <property type="project" value="TreeGrafter"/>
</dbReference>
<dbReference type="InterPro" id="IPR011013">
    <property type="entry name" value="Gal_mutarotase_sf_dom"/>
</dbReference>
<dbReference type="InParanoid" id="A0A2R6P2S0"/>
<reference evidence="1 2" key="1">
    <citation type="submission" date="2017-07" db="EMBL/GenBank/DDBJ databases">
        <title>An improved, manually edited Actinidia chinensis var. chinensis (kiwifruit) genome highlights the challenges associated with draft genomes and gene prediction in plants.</title>
        <authorList>
            <person name="Pilkington S."/>
            <person name="Crowhurst R."/>
            <person name="Hilario E."/>
            <person name="Nardozza S."/>
            <person name="Fraser L."/>
            <person name="Peng Y."/>
            <person name="Gunaseelan K."/>
            <person name="Simpson R."/>
            <person name="Tahir J."/>
            <person name="Deroles S."/>
            <person name="Templeton K."/>
            <person name="Luo Z."/>
            <person name="Davy M."/>
            <person name="Cheng C."/>
            <person name="Mcneilage M."/>
            <person name="Scaglione D."/>
            <person name="Liu Y."/>
            <person name="Zhang Q."/>
            <person name="Datson P."/>
            <person name="De Silva N."/>
            <person name="Gardiner S."/>
            <person name="Bassett H."/>
            <person name="Chagne D."/>
            <person name="Mccallum J."/>
            <person name="Dzierzon H."/>
            <person name="Deng C."/>
            <person name="Wang Y.-Y."/>
            <person name="Barron N."/>
            <person name="Manako K."/>
            <person name="Bowen J."/>
            <person name="Foster T."/>
            <person name="Erridge Z."/>
            <person name="Tiffin H."/>
            <person name="Waite C."/>
            <person name="Davies K."/>
            <person name="Grierson E."/>
            <person name="Laing W."/>
            <person name="Kirk R."/>
            <person name="Chen X."/>
            <person name="Wood M."/>
            <person name="Montefiori M."/>
            <person name="Brummell D."/>
            <person name="Schwinn K."/>
            <person name="Catanach A."/>
            <person name="Fullerton C."/>
            <person name="Li D."/>
            <person name="Meiyalaghan S."/>
            <person name="Nieuwenhuizen N."/>
            <person name="Read N."/>
            <person name="Prakash R."/>
            <person name="Hunter D."/>
            <person name="Zhang H."/>
            <person name="Mckenzie M."/>
            <person name="Knabel M."/>
            <person name="Harris A."/>
            <person name="Allan A."/>
            <person name="Chen A."/>
            <person name="Janssen B."/>
            <person name="Plunkett B."/>
            <person name="Dwamena C."/>
            <person name="Voogd C."/>
            <person name="Leif D."/>
            <person name="Lafferty D."/>
            <person name="Souleyre E."/>
            <person name="Varkonyi-Gasic E."/>
            <person name="Gambi F."/>
            <person name="Hanley J."/>
            <person name="Yao J.-L."/>
            <person name="Cheung J."/>
            <person name="David K."/>
            <person name="Warren B."/>
            <person name="Marsh K."/>
            <person name="Snowden K."/>
            <person name="Lin-Wang K."/>
            <person name="Brian L."/>
            <person name="Martinez-Sanchez M."/>
            <person name="Wang M."/>
            <person name="Ileperuma N."/>
            <person name="Macnee N."/>
            <person name="Campin R."/>
            <person name="Mcatee P."/>
            <person name="Drummond R."/>
            <person name="Espley R."/>
            <person name="Ireland H."/>
            <person name="Wu R."/>
            <person name="Atkinson R."/>
            <person name="Karunairetnam S."/>
            <person name="Bulley S."/>
            <person name="Chunkath S."/>
            <person name="Hanley Z."/>
            <person name="Storey R."/>
            <person name="Thrimawithana A."/>
            <person name="Thomson S."/>
            <person name="David C."/>
            <person name="Testolin R."/>
        </authorList>
    </citation>
    <scope>NUCLEOTIDE SEQUENCE [LARGE SCALE GENOMIC DNA]</scope>
    <source>
        <strain evidence="2">cv. Red5</strain>
        <tissue evidence="1">Young leaf</tissue>
    </source>
</reference>
<dbReference type="Proteomes" id="UP000241394">
    <property type="component" value="Chromosome LG29"/>
</dbReference>
<proteinExistence type="predicted"/>
<dbReference type="PANTHER" id="PTHR11122:SF15">
    <property type="entry name" value="PROTEIN NDH-DEPENDENT CYCLIC ELECTRON FLOW 5"/>
    <property type="match status" value="1"/>
</dbReference>
<protein>
    <submittedName>
        <fullName evidence="1">Protein NDH-DEPENDENT CYCLIC ELECTRON FLOW 5 like</fullName>
    </submittedName>
</protein>
<reference evidence="2" key="2">
    <citation type="journal article" date="2018" name="BMC Genomics">
        <title>A manually annotated Actinidia chinensis var. chinensis (kiwifruit) genome highlights the challenges associated with draft genomes and gene prediction in plants.</title>
        <authorList>
            <person name="Pilkington S.M."/>
            <person name="Crowhurst R."/>
            <person name="Hilario E."/>
            <person name="Nardozza S."/>
            <person name="Fraser L."/>
            <person name="Peng Y."/>
            <person name="Gunaseelan K."/>
            <person name="Simpson R."/>
            <person name="Tahir J."/>
            <person name="Deroles S.C."/>
            <person name="Templeton K."/>
            <person name="Luo Z."/>
            <person name="Davy M."/>
            <person name="Cheng C."/>
            <person name="McNeilage M."/>
            <person name="Scaglione D."/>
            <person name="Liu Y."/>
            <person name="Zhang Q."/>
            <person name="Datson P."/>
            <person name="De Silva N."/>
            <person name="Gardiner S.E."/>
            <person name="Bassett H."/>
            <person name="Chagne D."/>
            <person name="McCallum J."/>
            <person name="Dzierzon H."/>
            <person name="Deng C."/>
            <person name="Wang Y.Y."/>
            <person name="Barron L."/>
            <person name="Manako K."/>
            <person name="Bowen J."/>
            <person name="Foster T.M."/>
            <person name="Erridge Z.A."/>
            <person name="Tiffin H."/>
            <person name="Waite C.N."/>
            <person name="Davies K.M."/>
            <person name="Grierson E.P."/>
            <person name="Laing W.A."/>
            <person name="Kirk R."/>
            <person name="Chen X."/>
            <person name="Wood M."/>
            <person name="Montefiori M."/>
            <person name="Brummell D.A."/>
            <person name="Schwinn K.E."/>
            <person name="Catanach A."/>
            <person name="Fullerton C."/>
            <person name="Li D."/>
            <person name="Meiyalaghan S."/>
            <person name="Nieuwenhuizen N."/>
            <person name="Read N."/>
            <person name="Prakash R."/>
            <person name="Hunter D."/>
            <person name="Zhang H."/>
            <person name="McKenzie M."/>
            <person name="Knabel M."/>
            <person name="Harris A."/>
            <person name="Allan A.C."/>
            <person name="Gleave A."/>
            <person name="Chen A."/>
            <person name="Janssen B.J."/>
            <person name="Plunkett B."/>
            <person name="Ampomah-Dwamena C."/>
            <person name="Voogd C."/>
            <person name="Leif D."/>
            <person name="Lafferty D."/>
            <person name="Souleyre E.J.F."/>
            <person name="Varkonyi-Gasic E."/>
            <person name="Gambi F."/>
            <person name="Hanley J."/>
            <person name="Yao J.L."/>
            <person name="Cheung J."/>
            <person name="David K.M."/>
            <person name="Warren B."/>
            <person name="Marsh K."/>
            <person name="Snowden K.C."/>
            <person name="Lin-Wang K."/>
            <person name="Brian L."/>
            <person name="Martinez-Sanchez M."/>
            <person name="Wang M."/>
            <person name="Ileperuma N."/>
            <person name="Macnee N."/>
            <person name="Campin R."/>
            <person name="McAtee P."/>
            <person name="Drummond R.S.M."/>
            <person name="Espley R.V."/>
            <person name="Ireland H.S."/>
            <person name="Wu R."/>
            <person name="Atkinson R.G."/>
            <person name="Karunairetnam S."/>
            <person name="Bulley S."/>
            <person name="Chunkath S."/>
            <person name="Hanley Z."/>
            <person name="Storey R."/>
            <person name="Thrimawithana A.H."/>
            <person name="Thomson S."/>
            <person name="David C."/>
            <person name="Testolin R."/>
            <person name="Huang H."/>
            <person name="Hellens R.P."/>
            <person name="Schaffer R.J."/>
        </authorList>
    </citation>
    <scope>NUCLEOTIDE SEQUENCE [LARGE SCALE GENOMIC DNA]</scope>
    <source>
        <strain evidence="2">cv. Red5</strain>
    </source>
</reference>
<dbReference type="PANTHER" id="PTHR11122">
    <property type="entry name" value="APOSPORY-ASSOCIATED PROTEIN C-RELATED"/>
    <property type="match status" value="1"/>
</dbReference>
<dbReference type="EMBL" id="NKQK01000029">
    <property type="protein sequence ID" value="PSR84577.1"/>
    <property type="molecule type" value="Genomic_DNA"/>
</dbReference>
<dbReference type="Gramene" id="PSR84577">
    <property type="protein sequence ID" value="PSR84577"/>
    <property type="gene ID" value="CEY00_Acc32662"/>
</dbReference>
<keyword evidence="2" id="KW-1185">Reference proteome</keyword>
<dbReference type="GO" id="GO:0009507">
    <property type="term" value="C:chloroplast"/>
    <property type="evidence" value="ECO:0007669"/>
    <property type="project" value="EnsemblPlants"/>
</dbReference>
<dbReference type="AlphaFoldDB" id="A0A2R6P2S0"/>
<organism evidence="1 2">
    <name type="scientific">Actinidia chinensis var. chinensis</name>
    <name type="common">Chinese soft-hair kiwi</name>
    <dbReference type="NCBI Taxonomy" id="1590841"/>
    <lineage>
        <taxon>Eukaryota</taxon>
        <taxon>Viridiplantae</taxon>
        <taxon>Streptophyta</taxon>
        <taxon>Embryophyta</taxon>
        <taxon>Tracheophyta</taxon>
        <taxon>Spermatophyta</taxon>
        <taxon>Magnoliopsida</taxon>
        <taxon>eudicotyledons</taxon>
        <taxon>Gunneridae</taxon>
        <taxon>Pentapetalae</taxon>
        <taxon>asterids</taxon>
        <taxon>Ericales</taxon>
        <taxon>Actinidiaceae</taxon>
        <taxon>Actinidia</taxon>
    </lineage>
</organism>
<dbReference type="GO" id="GO:0009773">
    <property type="term" value="P:photosynthetic electron transport in photosystem I"/>
    <property type="evidence" value="ECO:0007669"/>
    <property type="project" value="EnsemblPlants"/>
</dbReference>
<comment type="caution">
    <text evidence="1">The sequence shown here is derived from an EMBL/GenBank/DDBJ whole genome shotgun (WGS) entry which is preliminary data.</text>
</comment>
<sequence>MVYTSLFLSNFIPLSPIKCTKTLTSVHPYLPSIQHKNNLRERDFALPRVASITYPPTNEDYLEGDFSGHDGVTFEDINDSCVVKLGLENGSVATLMLPSGLVTSYKVPMWHGGVVELLQTSVSEGEDGEAVIQGGVSLAFNCEGDGGVSWSPSTWVLGDVRGSPQESILVELVSRNSQDMIEAKYILTLHQDLLSSELVFLNSRSSSLRVMGSVISHLTVSTPEATYAVGLEGSNFYNRPPFLSNFSIVPPESTEGKGSGELWSPFAELLSTWGAGNGGGYKKRGEREEETEGEENDNYKHLTEKMSMIYTSAPRNFTIIDRGKRNSVVVGRDGFNELYMFSPGSTHEWYGKYAYICVGQAALLEPVIVGPQSEWRGLQRLRNPNL</sequence>